<feature type="domain" description="Transposase IS4-like" evidence="1">
    <location>
        <begin position="101"/>
        <end position="254"/>
    </location>
</feature>
<dbReference type="Pfam" id="PF13340">
    <property type="entry name" value="DUF4096"/>
    <property type="match status" value="1"/>
</dbReference>
<dbReference type="AlphaFoldDB" id="A0A7Z2VWL3"/>
<dbReference type="GO" id="GO:0003677">
    <property type="term" value="F:DNA binding"/>
    <property type="evidence" value="ECO:0007669"/>
    <property type="project" value="InterPro"/>
</dbReference>
<sequence>MNTRKPYPSDVSDEEWALISSYLELLPEASCQRQHASRDVFNALRYVVKSGIQWRMLPHDFPPWEAVYQQSRRWLSAGVFDHLMSDLRELLKEAQAKKSAPTACILDSRTLQSTPESGARAGFDAGKKRKGSKVHLAVDTLGYPLAMEAGPANEQDRDQVAPLLEKVQDETGGTVEVAYADQGYTGEKPAQAAEVEGVELVIVKRHPDQHSFIVLPKRWIVERSFGWIARCRRLLRDFERLIEVLVGMHMVAFVCLMLRQVSQLLWGTS</sequence>
<dbReference type="KEGG" id="mfy:HH212_09880"/>
<gene>
    <name evidence="3" type="ORF">HH212_09880</name>
</gene>
<dbReference type="GO" id="GO:0004803">
    <property type="term" value="F:transposase activity"/>
    <property type="evidence" value="ECO:0007669"/>
    <property type="project" value="InterPro"/>
</dbReference>
<dbReference type="InterPro" id="IPR002559">
    <property type="entry name" value="Transposase_11"/>
</dbReference>
<dbReference type="GO" id="GO:0006313">
    <property type="term" value="P:DNA transposition"/>
    <property type="evidence" value="ECO:0007669"/>
    <property type="project" value="InterPro"/>
</dbReference>
<dbReference type="NCBIfam" id="NF033580">
    <property type="entry name" value="transpos_IS5_3"/>
    <property type="match status" value="1"/>
</dbReference>
<keyword evidence="4" id="KW-1185">Reference proteome</keyword>
<feature type="domain" description="Insertion element IS402-like" evidence="2">
    <location>
        <begin position="11"/>
        <end position="84"/>
    </location>
</feature>
<dbReference type="Pfam" id="PF01609">
    <property type="entry name" value="DDE_Tnp_1"/>
    <property type="match status" value="1"/>
</dbReference>
<name>A0A7Z2VWL3_9BURK</name>
<evidence type="ECO:0000259" key="2">
    <source>
        <dbReference type="Pfam" id="PF13340"/>
    </source>
</evidence>
<reference evidence="3 4" key="1">
    <citation type="submission" date="2020-04" db="EMBL/GenBank/DDBJ databases">
        <title>Genome sequencing of novel species.</title>
        <authorList>
            <person name="Heo J."/>
            <person name="Kim S.-J."/>
            <person name="Kim J.-S."/>
            <person name="Hong S.-B."/>
            <person name="Kwon S.-W."/>
        </authorList>
    </citation>
    <scope>NUCLEOTIDE SEQUENCE [LARGE SCALE GENOMIC DNA]</scope>
    <source>
        <strain evidence="3 4">GN2-R2</strain>
    </source>
</reference>
<evidence type="ECO:0000259" key="1">
    <source>
        <dbReference type="Pfam" id="PF01609"/>
    </source>
</evidence>
<dbReference type="PANTHER" id="PTHR30007">
    <property type="entry name" value="PHP DOMAIN PROTEIN"/>
    <property type="match status" value="1"/>
</dbReference>
<accession>A0A7Z2VWL3</accession>
<dbReference type="RefSeq" id="WP_170202323.1">
    <property type="nucleotide sequence ID" value="NZ_CP051685.1"/>
</dbReference>
<evidence type="ECO:0000313" key="4">
    <source>
        <dbReference type="Proteomes" id="UP000502415"/>
    </source>
</evidence>
<dbReference type="PANTHER" id="PTHR30007:SF0">
    <property type="entry name" value="TRANSPOSASE"/>
    <property type="match status" value="1"/>
</dbReference>
<dbReference type="Proteomes" id="UP000502415">
    <property type="component" value="Chromosome"/>
</dbReference>
<dbReference type="InterPro" id="IPR025161">
    <property type="entry name" value="IS402-like_dom"/>
</dbReference>
<dbReference type="EMBL" id="CP051685">
    <property type="protein sequence ID" value="QJE00290.1"/>
    <property type="molecule type" value="Genomic_DNA"/>
</dbReference>
<organism evidence="3 4">
    <name type="scientific">Massilia forsythiae</name>
    <dbReference type="NCBI Taxonomy" id="2728020"/>
    <lineage>
        <taxon>Bacteria</taxon>
        <taxon>Pseudomonadati</taxon>
        <taxon>Pseudomonadota</taxon>
        <taxon>Betaproteobacteria</taxon>
        <taxon>Burkholderiales</taxon>
        <taxon>Oxalobacteraceae</taxon>
        <taxon>Telluria group</taxon>
        <taxon>Massilia</taxon>
    </lineage>
</organism>
<protein>
    <submittedName>
        <fullName evidence="3">IS5 family transposase</fullName>
    </submittedName>
</protein>
<proteinExistence type="predicted"/>
<evidence type="ECO:0000313" key="3">
    <source>
        <dbReference type="EMBL" id="QJE00290.1"/>
    </source>
</evidence>